<sequence length="303" mass="34378">MKKSVKQKLWHETLEELGEERGFYRPLGDKHNALFVEGDGTLVVTFDNLDDARQDPADRMPWGSEFISSRGWSSLGLGAHGWTWYRDDAVLDFFDELDRTGFFNRFDKVVFYGTSMAGYAASVFSAASPGARVIAMNPQATLDRNITAGWEPRYFRSWGQDFSGRYSYGPAESAAAEKVYLFYDPMVAEDAMHAALFQNDNVEKIRCTHFGHGLTSSFLNMGILKDLVQMCIARTPSSAEIYALMRARRLNPKYQKTVLNHLKETNRPWMVHTYTQAVLARSGGKGRPHFRNAMEEAAANLRR</sequence>
<evidence type="ECO:0000313" key="1">
    <source>
        <dbReference type="EMBL" id="TRD22427.1"/>
    </source>
</evidence>
<evidence type="ECO:0000313" key="2">
    <source>
        <dbReference type="Proteomes" id="UP000318590"/>
    </source>
</evidence>
<reference evidence="1 2" key="1">
    <citation type="submission" date="2019-06" db="EMBL/GenBank/DDBJ databases">
        <title>Paenimaribius caenipelagi gen. nov., sp. nov., isolated from a tidal flat.</title>
        <authorList>
            <person name="Yoon J.-H."/>
        </authorList>
    </citation>
    <scope>NUCLEOTIDE SEQUENCE [LARGE SCALE GENOMIC DNA]</scope>
    <source>
        <strain evidence="1 2">JBTF-M29</strain>
    </source>
</reference>
<gene>
    <name evidence="1" type="ORF">FEV53_05045</name>
</gene>
<dbReference type="InterPro" id="IPR029058">
    <property type="entry name" value="AB_hydrolase_fold"/>
</dbReference>
<dbReference type="EMBL" id="VFSV01000006">
    <property type="protein sequence ID" value="TRD22427.1"/>
    <property type="molecule type" value="Genomic_DNA"/>
</dbReference>
<dbReference type="AlphaFoldDB" id="A0A547Q7Q9"/>
<comment type="caution">
    <text evidence="1">The sequence shown here is derived from an EMBL/GenBank/DDBJ whole genome shotgun (WGS) entry which is preliminary data.</text>
</comment>
<protein>
    <submittedName>
        <fullName evidence="1">Phosphoadenosine phosphosulfate reductase</fullName>
    </submittedName>
</protein>
<dbReference type="SUPFAM" id="SSF53474">
    <property type="entry name" value="alpha/beta-Hydrolases"/>
    <property type="match status" value="1"/>
</dbReference>
<proteinExistence type="predicted"/>
<dbReference type="OrthoDB" id="1997677at2"/>
<accession>A0A547Q7Q9</accession>
<organism evidence="1 2">
    <name type="scientific">Palleronia caenipelagi</name>
    <dbReference type="NCBI Taxonomy" id="2489174"/>
    <lineage>
        <taxon>Bacteria</taxon>
        <taxon>Pseudomonadati</taxon>
        <taxon>Pseudomonadota</taxon>
        <taxon>Alphaproteobacteria</taxon>
        <taxon>Rhodobacterales</taxon>
        <taxon>Roseobacteraceae</taxon>
        <taxon>Palleronia</taxon>
    </lineage>
</organism>
<name>A0A547Q7Q9_9RHOB</name>
<dbReference type="RefSeq" id="WP_142833728.1">
    <property type="nucleotide sequence ID" value="NZ_VFSV01000006.1"/>
</dbReference>
<dbReference type="Proteomes" id="UP000318590">
    <property type="component" value="Unassembled WGS sequence"/>
</dbReference>
<keyword evidence="2" id="KW-1185">Reference proteome</keyword>